<keyword evidence="1" id="KW-0812">Transmembrane</keyword>
<accession>A0A380VA55</accession>
<dbReference type="SUPFAM" id="SSF103473">
    <property type="entry name" value="MFS general substrate transporter"/>
    <property type="match status" value="1"/>
</dbReference>
<feature type="transmembrane region" description="Helical" evidence="1">
    <location>
        <begin position="84"/>
        <end position="102"/>
    </location>
</feature>
<dbReference type="Proteomes" id="UP000254507">
    <property type="component" value="Unassembled WGS sequence"/>
</dbReference>
<gene>
    <name evidence="2" type="ORF">NCTC10851_00131</name>
</gene>
<dbReference type="Gene3D" id="1.20.1250.20">
    <property type="entry name" value="MFS general substrate transporter like domains"/>
    <property type="match status" value="1"/>
</dbReference>
<proteinExistence type="predicted"/>
<dbReference type="EMBL" id="UFSB01000001">
    <property type="protein sequence ID" value="SUU34062.1"/>
    <property type="molecule type" value="Genomic_DNA"/>
</dbReference>
<keyword evidence="1" id="KW-0472">Membrane</keyword>
<organism evidence="2 3">
    <name type="scientific">Actinobacillus seminis</name>
    <dbReference type="NCBI Taxonomy" id="722"/>
    <lineage>
        <taxon>Bacteria</taxon>
        <taxon>Pseudomonadati</taxon>
        <taxon>Pseudomonadota</taxon>
        <taxon>Gammaproteobacteria</taxon>
        <taxon>Pasteurellales</taxon>
        <taxon>Pasteurellaceae</taxon>
        <taxon>Actinobacillus</taxon>
    </lineage>
</organism>
<dbReference type="RefSeq" id="WP_115609939.1">
    <property type="nucleotide sequence ID" value="NZ_UFSB01000001.1"/>
</dbReference>
<keyword evidence="1" id="KW-1133">Transmembrane helix</keyword>
<reference evidence="2 3" key="1">
    <citation type="submission" date="2018-06" db="EMBL/GenBank/DDBJ databases">
        <authorList>
            <consortium name="Pathogen Informatics"/>
            <person name="Doyle S."/>
        </authorList>
    </citation>
    <scope>NUCLEOTIDE SEQUENCE [LARGE SCALE GENOMIC DNA]</scope>
    <source>
        <strain evidence="2 3">NCTC10851</strain>
    </source>
</reference>
<dbReference type="OrthoDB" id="8582746at2"/>
<protein>
    <submittedName>
        <fullName evidence="2">Uncharacterized protein</fullName>
    </submittedName>
</protein>
<feature type="transmembrane region" description="Helical" evidence="1">
    <location>
        <begin position="15"/>
        <end position="36"/>
    </location>
</feature>
<evidence type="ECO:0000313" key="2">
    <source>
        <dbReference type="EMBL" id="SUU34062.1"/>
    </source>
</evidence>
<dbReference type="AlphaFoldDB" id="A0A380VA55"/>
<sequence>MTILIIILLGIATEYSGFIITILLFGVVNILTLSVYETYNSYMVNNSYISSELASRIMQTVLQSGAFLGAIIAGVLIDKVGCETVIKIIAIYEIILNILFYFFNKSIESSRKNLLIVNQALLLIIYQAIKK</sequence>
<evidence type="ECO:0000256" key="1">
    <source>
        <dbReference type="SAM" id="Phobius"/>
    </source>
</evidence>
<feature type="transmembrane region" description="Helical" evidence="1">
    <location>
        <begin position="57"/>
        <end position="78"/>
    </location>
</feature>
<evidence type="ECO:0000313" key="3">
    <source>
        <dbReference type="Proteomes" id="UP000254507"/>
    </source>
</evidence>
<dbReference type="InterPro" id="IPR036259">
    <property type="entry name" value="MFS_trans_sf"/>
</dbReference>
<name>A0A380VA55_9PAST</name>